<keyword evidence="2" id="KW-1185">Reference proteome</keyword>
<organism evidence="1 2">
    <name type="scientific">Sulfuriferula plumbiphila</name>
    <dbReference type="NCBI Taxonomy" id="171865"/>
    <lineage>
        <taxon>Bacteria</taxon>
        <taxon>Pseudomonadati</taxon>
        <taxon>Pseudomonadota</taxon>
        <taxon>Betaproteobacteria</taxon>
        <taxon>Nitrosomonadales</taxon>
        <taxon>Sulfuricellaceae</taxon>
        <taxon>Sulfuriferula</taxon>
    </lineage>
</organism>
<comment type="caution">
    <text evidence="1">The sequence shown here is derived from an EMBL/GenBank/DDBJ whole genome shotgun (WGS) entry which is preliminary data.</text>
</comment>
<protein>
    <recommendedName>
        <fullName evidence="3">Polymerase nucleotidyl transferase domain-containing protein</fullName>
    </recommendedName>
</protein>
<evidence type="ECO:0000313" key="1">
    <source>
        <dbReference type="EMBL" id="GEP30642.1"/>
    </source>
</evidence>
<dbReference type="InterPro" id="IPR043519">
    <property type="entry name" value="NT_sf"/>
</dbReference>
<gene>
    <name evidence="1" type="ORF">TPL01_17800</name>
</gene>
<dbReference type="EMBL" id="BKAD01000016">
    <property type="protein sequence ID" value="GEP30642.1"/>
    <property type="molecule type" value="Genomic_DNA"/>
</dbReference>
<evidence type="ECO:0008006" key="3">
    <source>
        <dbReference type="Google" id="ProtNLM"/>
    </source>
</evidence>
<dbReference type="SUPFAM" id="SSF81301">
    <property type="entry name" value="Nucleotidyltransferase"/>
    <property type="match status" value="1"/>
</dbReference>
<evidence type="ECO:0000313" key="2">
    <source>
        <dbReference type="Proteomes" id="UP000321337"/>
    </source>
</evidence>
<dbReference type="AlphaFoldDB" id="A0A512L854"/>
<name>A0A512L854_9PROT</name>
<proteinExistence type="predicted"/>
<dbReference type="Proteomes" id="UP000321337">
    <property type="component" value="Unassembled WGS sequence"/>
</dbReference>
<accession>A0A512L854</accession>
<sequence>MMSSRRNQLRERVAQLAAQLMAEHGIQDFGLAKRKAARQMGVEDGHNLPGNQEIELALKSYQALYHGESHPARLRLLREIALDTMRMLADYHPYLTGSVLNGTAGPHSDINLQLFTDNEKEFELYLMQRNIPFKQGQRQVHRQGGTKNIPSFTLNLDATDVEIAIYPEDELRSVPRGQAEGRSPRRAKLAQVQALLDDATPVLPAIE</sequence>
<dbReference type="RefSeq" id="WP_147072899.1">
    <property type="nucleotide sequence ID" value="NZ_AP021884.1"/>
</dbReference>
<reference evidence="1 2" key="1">
    <citation type="submission" date="2019-07" db="EMBL/GenBank/DDBJ databases">
        <title>Whole genome shotgun sequence of Thiobacillus plumbophilus NBRC 107929.</title>
        <authorList>
            <person name="Hosoyama A."/>
            <person name="Uohara A."/>
            <person name="Ohji S."/>
            <person name="Ichikawa N."/>
        </authorList>
    </citation>
    <scope>NUCLEOTIDE SEQUENCE [LARGE SCALE GENOMIC DNA]</scope>
    <source>
        <strain evidence="1 2">NBRC 107929</strain>
    </source>
</reference>
<dbReference type="OrthoDB" id="9157371at2"/>